<dbReference type="InterPro" id="IPR020084">
    <property type="entry name" value="NUDIX_hydrolase_CS"/>
</dbReference>
<dbReference type="InterPro" id="IPR000086">
    <property type="entry name" value="NUDIX_hydrolase_dom"/>
</dbReference>
<evidence type="ECO:0000256" key="1">
    <source>
        <dbReference type="ARBA" id="ARBA00001946"/>
    </source>
</evidence>
<dbReference type="Pfam" id="PF00293">
    <property type="entry name" value="NUDIX"/>
    <property type="match status" value="1"/>
</dbReference>
<dbReference type="InterPro" id="IPR047127">
    <property type="entry name" value="MutT-like"/>
</dbReference>
<comment type="similarity">
    <text evidence="2 12">Belongs to the Nudix hydrolase family.</text>
</comment>
<evidence type="ECO:0000256" key="10">
    <source>
        <dbReference type="ARBA" id="ARBA00035861"/>
    </source>
</evidence>
<keyword evidence="4" id="KW-0235">DNA replication</keyword>
<dbReference type="GO" id="GO:0035539">
    <property type="term" value="F:8-oxo-7,8-dihydrodeoxyguanosine triphosphate pyrophosphatase activity"/>
    <property type="evidence" value="ECO:0007669"/>
    <property type="project" value="UniProtKB-EC"/>
</dbReference>
<evidence type="ECO:0000256" key="3">
    <source>
        <dbReference type="ARBA" id="ARBA00022457"/>
    </source>
</evidence>
<reference evidence="14" key="2">
    <citation type="submission" date="2021-09" db="EMBL/GenBank/DDBJ databases">
        <authorList>
            <person name="Gilroy R."/>
        </authorList>
    </citation>
    <scope>NUCLEOTIDE SEQUENCE</scope>
    <source>
        <strain evidence="14">ChiGjej5B5-22894</strain>
    </source>
</reference>
<accession>A0A921SVX1</accession>
<keyword evidence="7 12" id="KW-0378">Hydrolase</keyword>
<comment type="caution">
    <text evidence="14">The sequence shown here is derived from an EMBL/GenBank/DDBJ whole genome shotgun (WGS) entry which is preliminary data.</text>
</comment>
<evidence type="ECO:0000256" key="8">
    <source>
        <dbReference type="ARBA" id="ARBA00022842"/>
    </source>
</evidence>
<evidence type="ECO:0000256" key="9">
    <source>
        <dbReference type="ARBA" id="ARBA00023204"/>
    </source>
</evidence>
<evidence type="ECO:0000313" key="15">
    <source>
        <dbReference type="Proteomes" id="UP000742460"/>
    </source>
</evidence>
<dbReference type="PANTHER" id="PTHR47707">
    <property type="entry name" value="8-OXO-DGTP DIPHOSPHATASE"/>
    <property type="match status" value="1"/>
</dbReference>
<evidence type="ECO:0000259" key="13">
    <source>
        <dbReference type="PROSITE" id="PS51462"/>
    </source>
</evidence>
<keyword evidence="5" id="KW-0479">Metal-binding</keyword>
<keyword evidence="9" id="KW-0234">DNA repair</keyword>
<gene>
    <name evidence="14" type="ORF">K8V81_00685</name>
</gene>
<dbReference type="EC" id="3.6.1.55" evidence="11"/>
<proteinExistence type="inferred from homology"/>
<comment type="catalytic activity">
    <reaction evidence="10">
        <text>8-oxo-dGTP + H2O = 8-oxo-dGMP + diphosphate + H(+)</text>
        <dbReference type="Rhea" id="RHEA:31575"/>
        <dbReference type="ChEBI" id="CHEBI:15377"/>
        <dbReference type="ChEBI" id="CHEBI:15378"/>
        <dbReference type="ChEBI" id="CHEBI:33019"/>
        <dbReference type="ChEBI" id="CHEBI:63224"/>
        <dbReference type="ChEBI" id="CHEBI:77896"/>
        <dbReference type="EC" id="3.6.1.55"/>
    </reaction>
</comment>
<dbReference type="AlphaFoldDB" id="A0A921SVX1"/>
<comment type="cofactor">
    <cofactor evidence="1">
        <name>Mg(2+)</name>
        <dbReference type="ChEBI" id="CHEBI:18420"/>
    </cofactor>
</comment>
<evidence type="ECO:0000256" key="2">
    <source>
        <dbReference type="ARBA" id="ARBA00005582"/>
    </source>
</evidence>
<dbReference type="GO" id="GO:0044716">
    <property type="term" value="F:8-oxo-GDP phosphatase activity"/>
    <property type="evidence" value="ECO:0007669"/>
    <property type="project" value="TreeGrafter"/>
</dbReference>
<organism evidence="14 15">
    <name type="scientific">Brachybacterium massiliense</name>
    <dbReference type="NCBI Taxonomy" id="1755098"/>
    <lineage>
        <taxon>Bacteria</taxon>
        <taxon>Bacillati</taxon>
        <taxon>Actinomycetota</taxon>
        <taxon>Actinomycetes</taxon>
        <taxon>Micrococcales</taxon>
        <taxon>Dermabacteraceae</taxon>
        <taxon>Brachybacterium</taxon>
    </lineage>
</organism>
<protein>
    <recommendedName>
        <fullName evidence="11">8-oxo-dGTP diphosphatase</fullName>
        <ecNumber evidence="11">3.6.1.55</ecNumber>
    </recommendedName>
</protein>
<feature type="domain" description="Nudix hydrolase" evidence="13">
    <location>
        <begin position="1"/>
        <end position="122"/>
    </location>
</feature>
<dbReference type="SUPFAM" id="SSF55811">
    <property type="entry name" value="Nudix"/>
    <property type="match status" value="1"/>
</dbReference>
<keyword evidence="3" id="KW-0515">Mutator protein</keyword>
<keyword evidence="6" id="KW-0227">DNA damage</keyword>
<dbReference type="Gene3D" id="3.90.79.10">
    <property type="entry name" value="Nucleoside Triphosphate Pyrophosphohydrolase"/>
    <property type="match status" value="1"/>
</dbReference>
<dbReference type="GO" id="GO:0008413">
    <property type="term" value="F:8-oxo-7,8-dihydroguanosine triphosphate pyrophosphatase activity"/>
    <property type="evidence" value="ECO:0007669"/>
    <property type="project" value="TreeGrafter"/>
</dbReference>
<evidence type="ECO:0000313" key="14">
    <source>
        <dbReference type="EMBL" id="HJG90216.1"/>
    </source>
</evidence>
<dbReference type="GO" id="GO:0006281">
    <property type="term" value="P:DNA repair"/>
    <property type="evidence" value="ECO:0007669"/>
    <property type="project" value="UniProtKB-KW"/>
</dbReference>
<evidence type="ECO:0000256" key="11">
    <source>
        <dbReference type="ARBA" id="ARBA00038905"/>
    </source>
</evidence>
<dbReference type="GO" id="GO:0046872">
    <property type="term" value="F:metal ion binding"/>
    <property type="evidence" value="ECO:0007669"/>
    <property type="project" value="UniProtKB-KW"/>
</dbReference>
<dbReference type="PROSITE" id="PS51462">
    <property type="entry name" value="NUDIX"/>
    <property type="match status" value="1"/>
</dbReference>
<dbReference type="GO" id="GO:0006260">
    <property type="term" value="P:DNA replication"/>
    <property type="evidence" value="ECO:0007669"/>
    <property type="project" value="UniProtKB-KW"/>
</dbReference>
<dbReference type="CDD" id="cd03425">
    <property type="entry name" value="NUDIX_MutT_NudA_like"/>
    <property type="match status" value="1"/>
</dbReference>
<name>A0A921SVX1_9MICO</name>
<keyword evidence="8" id="KW-0460">Magnesium</keyword>
<dbReference type="PROSITE" id="PS00893">
    <property type="entry name" value="NUDIX_BOX"/>
    <property type="match status" value="1"/>
</dbReference>
<dbReference type="EMBL" id="DYUE01000024">
    <property type="protein sequence ID" value="HJG90216.1"/>
    <property type="molecule type" value="Genomic_DNA"/>
</dbReference>
<sequence length="132" mass="14550">MVGAVIVDGDRILAARRGPGRSAAGLWEFPGGKIEAGESPQQALARELREELDVEVEVGWLIGRGEGFAGLRELQLDCYWARLRGPAPRESTDHDALEWVRRDQLAQRPWAEPDLPVLALLLEGAEPTFSQP</sequence>
<evidence type="ECO:0000256" key="12">
    <source>
        <dbReference type="RuleBase" id="RU003476"/>
    </source>
</evidence>
<dbReference type="PANTHER" id="PTHR47707:SF1">
    <property type="entry name" value="NUDIX HYDROLASE FAMILY PROTEIN"/>
    <property type="match status" value="1"/>
</dbReference>
<dbReference type="PRINTS" id="PR00502">
    <property type="entry name" value="NUDIXFAMILY"/>
</dbReference>
<dbReference type="InterPro" id="IPR015797">
    <property type="entry name" value="NUDIX_hydrolase-like_dom_sf"/>
</dbReference>
<evidence type="ECO:0000256" key="6">
    <source>
        <dbReference type="ARBA" id="ARBA00022763"/>
    </source>
</evidence>
<evidence type="ECO:0000256" key="7">
    <source>
        <dbReference type="ARBA" id="ARBA00022801"/>
    </source>
</evidence>
<dbReference type="GO" id="GO:0044715">
    <property type="term" value="F:8-oxo-dGDP phosphatase activity"/>
    <property type="evidence" value="ECO:0007669"/>
    <property type="project" value="TreeGrafter"/>
</dbReference>
<dbReference type="InterPro" id="IPR020476">
    <property type="entry name" value="Nudix_hydrolase"/>
</dbReference>
<reference evidence="14" key="1">
    <citation type="journal article" date="2021" name="PeerJ">
        <title>Extensive microbial diversity within the chicken gut microbiome revealed by metagenomics and culture.</title>
        <authorList>
            <person name="Gilroy R."/>
            <person name="Ravi A."/>
            <person name="Getino M."/>
            <person name="Pursley I."/>
            <person name="Horton D.L."/>
            <person name="Alikhan N.F."/>
            <person name="Baker D."/>
            <person name="Gharbi K."/>
            <person name="Hall N."/>
            <person name="Watson M."/>
            <person name="Adriaenssens E.M."/>
            <person name="Foster-Nyarko E."/>
            <person name="Jarju S."/>
            <person name="Secka A."/>
            <person name="Antonio M."/>
            <person name="Oren A."/>
            <person name="Chaudhuri R.R."/>
            <person name="La Ragione R."/>
            <person name="Hildebrand F."/>
            <person name="Pallen M.J."/>
        </authorList>
    </citation>
    <scope>NUCLEOTIDE SEQUENCE</scope>
    <source>
        <strain evidence="14">ChiGjej5B5-22894</strain>
    </source>
</reference>
<evidence type="ECO:0000256" key="5">
    <source>
        <dbReference type="ARBA" id="ARBA00022723"/>
    </source>
</evidence>
<evidence type="ECO:0000256" key="4">
    <source>
        <dbReference type="ARBA" id="ARBA00022705"/>
    </source>
</evidence>
<dbReference type="Proteomes" id="UP000742460">
    <property type="component" value="Unassembled WGS sequence"/>
</dbReference>